<gene>
    <name evidence="2" type="ORF">CSC2_12690</name>
</gene>
<keyword evidence="1" id="KW-0175">Coiled coil</keyword>
<protein>
    <submittedName>
        <fullName evidence="2">Uncharacterized protein</fullName>
    </submittedName>
</protein>
<reference evidence="2 3" key="1">
    <citation type="journal article" date="2021" name="Int. J. Syst. Evol. Microbiol.">
        <title>Clostridium zeae sp. nov., isolated from corn silage.</title>
        <authorList>
            <person name="Kobayashi H."/>
            <person name="Tanizawa Y."/>
            <person name="Yagura M."/>
            <person name="Sakamoto M."/>
            <person name="Ohkuma M."/>
            <person name="Tohno M."/>
        </authorList>
    </citation>
    <scope>NUCLEOTIDE SEQUENCE [LARGE SCALE GENOMIC DNA]</scope>
    <source>
        <strain evidence="2 3">CSC2</strain>
    </source>
</reference>
<evidence type="ECO:0000256" key="1">
    <source>
        <dbReference type="SAM" id="Coils"/>
    </source>
</evidence>
<evidence type="ECO:0000313" key="3">
    <source>
        <dbReference type="Proteomes" id="UP000663802"/>
    </source>
</evidence>
<dbReference type="Proteomes" id="UP000663802">
    <property type="component" value="Unassembled WGS sequence"/>
</dbReference>
<accession>A0ABQ1E7J8</accession>
<comment type="caution">
    <text evidence="2">The sequence shown here is derived from an EMBL/GenBank/DDBJ whole genome shotgun (WGS) entry which is preliminary data.</text>
</comment>
<name>A0ABQ1E7J8_9CLOT</name>
<sequence length="91" mass="10992">MLKLEKNFKNDPEVPHELDIDVDMVSIAFEVPYEFDIKLLLHDKTWTSLEDEYHRLRGEATYEEVEDKLLSFEVRIEELEEKLQQLNNYFS</sequence>
<feature type="coiled-coil region" evidence="1">
    <location>
        <begin position="62"/>
        <end position="89"/>
    </location>
</feature>
<organism evidence="2 3">
    <name type="scientific">Clostridium zeae</name>
    <dbReference type="NCBI Taxonomy" id="2759022"/>
    <lineage>
        <taxon>Bacteria</taxon>
        <taxon>Bacillati</taxon>
        <taxon>Bacillota</taxon>
        <taxon>Clostridia</taxon>
        <taxon>Eubacteriales</taxon>
        <taxon>Clostridiaceae</taxon>
        <taxon>Clostridium</taxon>
    </lineage>
</organism>
<proteinExistence type="predicted"/>
<dbReference type="RefSeq" id="WP_206868793.1">
    <property type="nucleotide sequence ID" value="NZ_BMBA01000001.1"/>
</dbReference>
<keyword evidence="3" id="KW-1185">Reference proteome</keyword>
<evidence type="ECO:0000313" key="2">
    <source>
        <dbReference type="EMBL" id="GFZ30743.1"/>
    </source>
</evidence>
<dbReference type="EMBL" id="BMBA01000001">
    <property type="protein sequence ID" value="GFZ30743.1"/>
    <property type="molecule type" value="Genomic_DNA"/>
</dbReference>